<feature type="region of interest" description="Disordered" evidence="1">
    <location>
        <begin position="1"/>
        <end position="26"/>
    </location>
</feature>
<sequence length="63" mass="7133">MSHPPDRAMRSSYRSSPPTRRSAGFPALPRFVGWLRSLSALRWAAPPSRGRPHRPEPTTPDIR</sequence>
<reference evidence="2 3" key="3">
    <citation type="journal article" date="2011" name="Nat. Chem. Biol.">
        <title>Reveromycin A biosynthesis uses RevG and RevJ for stereospecific spiroacetal formation.</title>
        <authorList>
            <person name="Takahashi S."/>
            <person name="Toyoda A."/>
            <person name="Sekiyama Y."/>
            <person name="Takagi H."/>
            <person name="Nogawa T."/>
            <person name="Uramoto M."/>
            <person name="Suzuki R."/>
            <person name="Koshino H."/>
            <person name="Kumano T."/>
            <person name="Panthee S."/>
            <person name="Dairi T."/>
            <person name="Ishikawa J."/>
            <person name="Ikeda H."/>
            <person name="Sakaki Y."/>
            <person name="Osada H."/>
        </authorList>
    </citation>
    <scope>NUCLEOTIDE SEQUENCE [LARGE SCALE GENOMIC DNA]</scope>
    <source>
        <strain evidence="2 3">SN-593</strain>
    </source>
</reference>
<dbReference type="KEGG" id="arev:RVR_10552"/>
<feature type="compositionally biased region" description="Low complexity" evidence="1">
    <location>
        <begin position="10"/>
        <end position="22"/>
    </location>
</feature>
<evidence type="ECO:0000313" key="3">
    <source>
        <dbReference type="Proteomes" id="UP000595703"/>
    </source>
</evidence>
<evidence type="ECO:0000313" key="2">
    <source>
        <dbReference type="EMBL" id="BBB02060.1"/>
    </source>
</evidence>
<reference evidence="2 3" key="2">
    <citation type="journal article" date="2011" name="J. Antibiot.">
        <title>Furaquinocins I and J: novel polyketide isoprenoid hybrid compounds from Streptomyces reveromyceticus SN-593.</title>
        <authorList>
            <person name="Panthee S."/>
            <person name="Takahashi S."/>
            <person name="Takagi H."/>
            <person name="Nogawa T."/>
            <person name="Oowada E."/>
            <person name="Uramoto M."/>
            <person name="Osada H."/>
        </authorList>
    </citation>
    <scope>NUCLEOTIDE SEQUENCE [LARGE SCALE GENOMIC DNA]</scope>
    <source>
        <strain evidence="2 3">SN-593</strain>
    </source>
</reference>
<dbReference type="AlphaFoldDB" id="A0A7U3V0F2"/>
<dbReference type="EMBL" id="AP018365">
    <property type="protein sequence ID" value="BBB02060.1"/>
    <property type="molecule type" value="Genomic_DNA"/>
</dbReference>
<protein>
    <submittedName>
        <fullName evidence="2">Uncharacterized protein</fullName>
    </submittedName>
</protein>
<organism evidence="2 3">
    <name type="scientific">Actinacidiphila reveromycinica</name>
    <dbReference type="NCBI Taxonomy" id="659352"/>
    <lineage>
        <taxon>Bacteria</taxon>
        <taxon>Bacillati</taxon>
        <taxon>Actinomycetota</taxon>
        <taxon>Actinomycetes</taxon>
        <taxon>Kitasatosporales</taxon>
        <taxon>Streptomycetaceae</taxon>
        <taxon>Actinacidiphila</taxon>
    </lineage>
</organism>
<gene>
    <name evidence="2" type="ORF">RVR_10552</name>
</gene>
<evidence type="ECO:0000256" key="1">
    <source>
        <dbReference type="SAM" id="MobiDB-lite"/>
    </source>
</evidence>
<accession>A0A7U3V0F2</accession>
<dbReference type="Proteomes" id="UP000595703">
    <property type="component" value="Chromosome"/>
</dbReference>
<keyword evidence="3" id="KW-1185">Reference proteome</keyword>
<feature type="region of interest" description="Disordered" evidence="1">
    <location>
        <begin position="43"/>
        <end position="63"/>
    </location>
</feature>
<proteinExistence type="predicted"/>
<name>A0A7U3V0F2_9ACTN</name>
<reference evidence="2 3" key="1">
    <citation type="journal article" date="2010" name="J. Bacteriol.">
        <title>Biochemical characterization of a novel indole prenyltransferase from Streptomyces sp. SN-593.</title>
        <authorList>
            <person name="Takahashi S."/>
            <person name="Takagi H."/>
            <person name="Toyoda A."/>
            <person name="Uramoto M."/>
            <person name="Nogawa T."/>
            <person name="Ueki M."/>
            <person name="Sakaki Y."/>
            <person name="Osada H."/>
        </authorList>
    </citation>
    <scope>NUCLEOTIDE SEQUENCE [LARGE SCALE GENOMIC DNA]</scope>
    <source>
        <strain evidence="2 3">SN-593</strain>
    </source>
</reference>
<reference evidence="2 3" key="4">
    <citation type="journal article" date="2020" name="Sci. Rep.">
        <title>beta-carboline chemical signals induce reveromycin production through a LuxR family regulator in Streptomyces sp. SN-593.</title>
        <authorList>
            <person name="Panthee S."/>
            <person name="Kito N."/>
            <person name="Hayashi T."/>
            <person name="Shimizu T."/>
            <person name="Ishikawa J."/>
            <person name="Hamamoto H."/>
            <person name="Osada H."/>
            <person name="Takahashi S."/>
        </authorList>
    </citation>
    <scope>NUCLEOTIDE SEQUENCE [LARGE SCALE GENOMIC DNA]</scope>
    <source>
        <strain evidence="2 3">SN-593</strain>
    </source>
</reference>